<comment type="caution">
    <text evidence="2">The sequence shown here is derived from an EMBL/GenBank/DDBJ whole genome shotgun (WGS) entry which is preliminary data.</text>
</comment>
<keyword evidence="1" id="KW-0472">Membrane</keyword>
<evidence type="ECO:0000313" key="2">
    <source>
        <dbReference type="EMBL" id="NYJ08939.1"/>
    </source>
</evidence>
<reference evidence="2 3" key="1">
    <citation type="submission" date="2020-07" db="EMBL/GenBank/DDBJ databases">
        <title>Sequencing the genomes of 1000 actinobacteria strains.</title>
        <authorList>
            <person name="Klenk H.-P."/>
        </authorList>
    </citation>
    <scope>NUCLEOTIDE SEQUENCE [LARGE SCALE GENOMIC DNA]</scope>
    <source>
        <strain evidence="2 3">DSM 104001</strain>
    </source>
</reference>
<proteinExistence type="predicted"/>
<accession>A0A853CQ98</accession>
<dbReference type="EMBL" id="JACBZT010000001">
    <property type="protein sequence ID" value="NYJ08939.1"/>
    <property type="molecule type" value="Genomic_DNA"/>
</dbReference>
<keyword evidence="3" id="KW-1185">Reference proteome</keyword>
<feature type="transmembrane region" description="Helical" evidence="1">
    <location>
        <begin position="58"/>
        <end position="82"/>
    </location>
</feature>
<gene>
    <name evidence="2" type="ORF">GGQ55_005217</name>
</gene>
<dbReference type="RefSeq" id="WP_179721948.1">
    <property type="nucleotide sequence ID" value="NZ_JACBZT010000001.1"/>
</dbReference>
<evidence type="ECO:0000313" key="3">
    <source>
        <dbReference type="Proteomes" id="UP000541969"/>
    </source>
</evidence>
<protein>
    <recommendedName>
        <fullName evidence="4">Cytochrome c oxidase assembly protein subunit 15</fullName>
    </recommendedName>
</protein>
<feature type="transmembrane region" description="Helical" evidence="1">
    <location>
        <begin position="89"/>
        <end position="110"/>
    </location>
</feature>
<dbReference type="AlphaFoldDB" id="A0A853CQ98"/>
<sequence>MRTTYRVLAYLIALEVVVQAGALALGVAGLVHWVDGGGVLDSAVVEGDSDPFPEVVGLIVHGINGGIVVPVLALLLLIASFFARVPRGIPWALAVLGFVVVQVMLGYSLADVPALGAVHGINALLLFTAALITARRARVRRPAAEDVAPATADTPV</sequence>
<evidence type="ECO:0008006" key="4">
    <source>
        <dbReference type="Google" id="ProtNLM"/>
    </source>
</evidence>
<keyword evidence="1" id="KW-0812">Transmembrane</keyword>
<name>A0A853CQ98_9ACTN</name>
<feature type="transmembrane region" description="Helical" evidence="1">
    <location>
        <begin position="116"/>
        <end position="134"/>
    </location>
</feature>
<keyword evidence="1" id="KW-1133">Transmembrane helix</keyword>
<dbReference type="Proteomes" id="UP000541969">
    <property type="component" value="Unassembled WGS sequence"/>
</dbReference>
<feature type="transmembrane region" description="Helical" evidence="1">
    <location>
        <begin position="7"/>
        <end position="34"/>
    </location>
</feature>
<evidence type="ECO:0000256" key="1">
    <source>
        <dbReference type="SAM" id="Phobius"/>
    </source>
</evidence>
<organism evidence="2 3">
    <name type="scientific">Petropleomorpha daqingensis</name>
    <dbReference type="NCBI Taxonomy" id="2026353"/>
    <lineage>
        <taxon>Bacteria</taxon>
        <taxon>Bacillati</taxon>
        <taxon>Actinomycetota</taxon>
        <taxon>Actinomycetes</taxon>
        <taxon>Geodermatophilales</taxon>
        <taxon>Geodermatophilaceae</taxon>
        <taxon>Petropleomorpha</taxon>
    </lineage>
</organism>